<accession>A0A3Q8UA53</accession>
<keyword evidence="1" id="KW-1133">Transmembrane helix</keyword>
<dbReference type="AlphaFoldDB" id="A0A3Q8UA53"/>
<geneLocation type="mitochondrion" evidence="2"/>
<keyword evidence="2" id="KW-0496">Mitochondrion</keyword>
<evidence type="ECO:0000256" key="1">
    <source>
        <dbReference type="SAM" id="Phobius"/>
    </source>
</evidence>
<keyword evidence="1" id="KW-0472">Membrane</keyword>
<keyword evidence="1" id="KW-0812">Transmembrane</keyword>
<proteinExistence type="predicted"/>
<dbReference type="EMBL" id="MG923512">
    <property type="protein sequence ID" value="AZL93454.1"/>
    <property type="molecule type" value="Genomic_DNA"/>
</dbReference>
<gene>
    <name evidence="2" type="primary">atp8</name>
</gene>
<sequence length="65" mass="7991">MPQMMPMEWMFLYAMFTCLFIMLMVSLFYLTIKICNFIKFNKLIKSKEKLNFKLPKFSKHKNKKL</sequence>
<evidence type="ECO:0000313" key="2">
    <source>
        <dbReference type="EMBL" id="AZL93454.1"/>
    </source>
</evidence>
<feature type="transmembrane region" description="Helical" evidence="1">
    <location>
        <begin position="12"/>
        <end position="32"/>
    </location>
</feature>
<protein>
    <submittedName>
        <fullName evidence="2">ATP synthase F0 subunit 8</fullName>
    </submittedName>
</protein>
<organism evidence="2">
    <name type="scientific">Prosevania sp. ZJUH_2016031</name>
    <dbReference type="NCBI Taxonomy" id="2491170"/>
    <lineage>
        <taxon>Eukaryota</taxon>
        <taxon>Metazoa</taxon>
        <taxon>Ecdysozoa</taxon>
        <taxon>Arthropoda</taxon>
        <taxon>Hexapoda</taxon>
        <taxon>Insecta</taxon>
        <taxon>Pterygota</taxon>
        <taxon>Neoptera</taxon>
        <taxon>Endopterygota</taxon>
        <taxon>Hymenoptera</taxon>
        <taxon>Apocrita</taxon>
        <taxon>Evanioidea</taxon>
        <taxon>Evaniidae</taxon>
        <taxon>Prosevania</taxon>
    </lineage>
</organism>
<reference evidence="2" key="1">
    <citation type="journal article" date="2018" name="Mol. Phylogenet. Evol.">
        <title>Mitochondrial phylogenomics of the Hymenoptera.</title>
        <authorList>
            <person name="Tang P."/>
            <person name="Zhu J.C."/>
            <person name="Zheng B.Y."/>
            <person name="Wei S.J."/>
            <person name="Sharkey M."/>
            <person name="Chen X.X."/>
            <person name="Vogler A.P."/>
        </authorList>
    </citation>
    <scope>NUCLEOTIDE SEQUENCE</scope>
</reference>
<name>A0A3Q8UA53_9HYME</name>